<sequence>MSNYPELYLHIKTLNFFGLISCECRQDKDKKLTLITLRSHDIKAKKKLFIAVLGCLIMLIYCILCHQDFYISVFTETGNHHSILLFECGCLLIPSFYVYLYVTRLRNICFLKVMLNYYNDLWEKDGAKNVKPSRRQFFIYLEISLLSLVISVMSYRQGLTAWSSKLCLMVLHSSVTSIVGIVNSFYVSIVKIFVMAMKNLNEELCESENLISTQNILERRSQLMFFCFNDLNKRFGLLLLLTVAYTLLLAPSGPYLVISRFLQLHLVNDIWTIIVPSIITFCWSIPWIVIFVMMSQCGGLTIE</sequence>
<dbReference type="GO" id="GO:0050909">
    <property type="term" value="P:sensory perception of taste"/>
    <property type="evidence" value="ECO:0007669"/>
    <property type="project" value="InterPro"/>
</dbReference>
<evidence type="ECO:0000256" key="5">
    <source>
        <dbReference type="ARBA" id="ARBA00023136"/>
    </source>
</evidence>
<keyword evidence="6" id="KW-0675">Receptor</keyword>
<proteinExistence type="inferred from homology"/>
<evidence type="ECO:0000256" key="1">
    <source>
        <dbReference type="ARBA" id="ARBA00004651"/>
    </source>
</evidence>
<comment type="function">
    <text evidence="6">Gustatory receptor which mediates acceptance or avoidance behavior, depending on its substrates.</text>
</comment>
<comment type="similarity">
    <text evidence="6">Belongs to the insect chemoreceptor superfamily. Gustatory receptor (GR) family.</text>
</comment>
<keyword evidence="5 6" id="KW-0472">Membrane</keyword>
<feature type="transmembrane region" description="Helical" evidence="6">
    <location>
        <begin position="175"/>
        <end position="194"/>
    </location>
</feature>
<feature type="transmembrane region" description="Helical" evidence="6">
    <location>
        <begin position="48"/>
        <end position="71"/>
    </location>
</feature>
<keyword evidence="4 6" id="KW-1133">Transmembrane helix</keyword>
<evidence type="ECO:0000256" key="4">
    <source>
        <dbReference type="ARBA" id="ARBA00022989"/>
    </source>
</evidence>
<dbReference type="EnsemblMetazoa" id="SCAU016994-RA">
    <property type="protein sequence ID" value="SCAU016994-PA"/>
    <property type="gene ID" value="SCAU016994"/>
</dbReference>
<accession>A0A905ST61</accession>
<dbReference type="InterPro" id="IPR013604">
    <property type="entry name" value="7TM_chemorcpt"/>
</dbReference>
<keyword evidence="2 6" id="KW-1003">Cell membrane</keyword>
<keyword evidence="8" id="KW-1185">Reference proteome</keyword>
<keyword evidence="3 6" id="KW-0812">Transmembrane</keyword>
<feature type="transmembrane region" description="Helical" evidence="6">
    <location>
        <begin position="83"/>
        <end position="102"/>
    </location>
</feature>
<evidence type="ECO:0000313" key="8">
    <source>
        <dbReference type="Proteomes" id="UP000095300"/>
    </source>
</evidence>
<comment type="subcellular location">
    <subcellularLocation>
        <location evidence="1 6">Cell membrane</location>
        <topology evidence="1 6">Multi-pass membrane protein</topology>
    </subcellularLocation>
</comment>
<feature type="transmembrane region" description="Helical" evidence="6">
    <location>
        <begin position="235"/>
        <end position="258"/>
    </location>
</feature>
<keyword evidence="6" id="KW-0807">Transducer</keyword>
<evidence type="ECO:0000256" key="3">
    <source>
        <dbReference type="ARBA" id="ARBA00022692"/>
    </source>
</evidence>
<evidence type="ECO:0000256" key="2">
    <source>
        <dbReference type="ARBA" id="ARBA00022475"/>
    </source>
</evidence>
<evidence type="ECO:0000256" key="6">
    <source>
        <dbReference type="RuleBase" id="RU363108"/>
    </source>
</evidence>
<feature type="transmembrane region" description="Helical" evidence="6">
    <location>
        <begin position="270"/>
        <end position="294"/>
    </location>
</feature>
<protein>
    <recommendedName>
        <fullName evidence="6">Gustatory receptor</fullName>
    </recommendedName>
</protein>
<reference evidence="7" key="1">
    <citation type="submission" date="2022-10" db="UniProtKB">
        <authorList>
            <consortium name="EnsemblMetazoa"/>
        </authorList>
    </citation>
    <scope>IDENTIFICATION</scope>
    <source>
        <strain evidence="7">USDA</strain>
    </source>
</reference>
<dbReference type="GO" id="GO:0005886">
    <property type="term" value="C:plasma membrane"/>
    <property type="evidence" value="ECO:0007669"/>
    <property type="project" value="UniProtKB-SubCell"/>
</dbReference>
<comment type="caution">
    <text evidence="6">Lacks conserved residue(s) required for the propagation of feature annotation.</text>
</comment>
<name>A0A905ST61_STOCA</name>
<dbReference type="Proteomes" id="UP000095300">
    <property type="component" value="Unassembled WGS sequence"/>
</dbReference>
<evidence type="ECO:0000313" key="7">
    <source>
        <dbReference type="EnsemblMetazoa" id="SCAU016994-PA"/>
    </source>
</evidence>
<feature type="transmembrane region" description="Helical" evidence="6">
    <location>
        <begin position="137"/>
        <end position="155"/>
    </location>
</feature>
<dbReference type="Pfam" id="PF08395">
    <property type="entry name" value="7tm_7"/>
    <property type="match status" value="1"/>
</dbReference>
<dbReference type="AlphaFoldDB" id="A0A905ST61"/>
<organism evidence="7 8">
    <name type="scientific">Stomoxys calcitrans</name>
    <name type="common">Stable fly</name>
    <name type="synonym">Conops calcitrans</name>
    <dbReference type="NCBI Taxonomy" id="35570"/>
    <lineage>
        <taxon>Eukaryota</taxon>
        <taxon>Metazoa</taxon>
        <taxon>Ecdysozoa</taxon>
        <taxon>Arthropoda</taxon>
        <taxon>Hexapoda</taxon>
        <taxon>Insecta</taxon>
        <taxon>Pterygota</taxon>
        <taxon>Neoptera</taxon>
        <taxon>Endopterygota</taxon>
        <taxon>Diptera</taxon>
        <taxon>Brachycera</taxon>
        <taxon>Muscomorpha</taxon>
        <taxon>Muscoidea</taxon>
        <taxon>Muscidae</taxon>
        <taxon>Stomoxys</taxon>
    </lineage>
</organism>
<dbReference type="GO" id="GO:0007165">
    <property type="term" value="P:signal transduction"/>
    <property type="evidence" value="ECO:0007669"/>
    <property type="project" value="UniProtKB-KW"/>
</dbReference>